<evidence type="ECO:0000313" key="2">
    <source>
        <dbReference type="EMBL" id="KRG05464.1"/>
    </source>
</evidence>
<sequence length="72" mass="8549">MREVAKSFKSRQAEEINEKQFERQKEEGEREREGGEREKKKEPQCRSVKRSSLYICKEIFLDSPNITTIDPS</sequence>
<dbReference type="InParanoid" id="A0A0Q9XN04"/>
<proteinExistence type="predicted"/>
<gene>
    <name evidence="2" type="primary">Dmoj\GI26962</name>
    <name evidence="2" type="ORF">Dmoj_GI26962</name>
</gene>
<accession>A0A0Q9XN04</accession>
<dbReference type="KEGG" id="dmo:Dmoj_GI26962"/>
<dbReference type="EMBL" id="CH933808">
    <property type="protein sequence ID" value="KRG05464.1"/>
    <property type="molecule type" value="Genomic_DNA"/>
</dbReference>
<protein>
    <submittedName>
        <fullName evidence="2">Uncharacterized protein</fullName>
    </submittedName>
</protein>
<evidence type="ECO:0000313" key="3">
    <source>
        <dbReference type="Proteomes" id="UP000009192"/>
    </source>
</evidence>
<dbReference type="Proteomes" id="UP000009192">
    <property type="component" value="Unassembled WGS sequence"/>
</dbReference>
<organism evidence="2 3">
    <name type="scientific">Drosophila mojavensis</name>
    <name type="common">Fruit fly</name>
    <dbReference type="NCBI Taxonomy" id="7230"/>
    <lineage>
        <taxon>Eukaryota</taxon>
        <taxon>Metazoa</taxon>
        <taxon>Ecdysozoa</taxon>
        <taxon>Arthropoda</taxon>
        <taxon>Hexapoda</taxon>
        <taxon>Insecta</taxon>
        <taxon>Pterygota</taxon>
        <taxon>Neoptera</taxon>
        <taxon>Endopterygota</taxon>
        <taxon>Diptera</taxon>
        <taxon>Brachycera</taxon>
        <taxon>Muscomorpha</taxon>
        <taxon>Ephydroidea</taxon>
        <taxon>Drosophilidae</taxon>
        <taxon>Drosophila</taxon>
    </lineage>
</organism>
<dbReference type="AlphaFoldDB" id="A0A0Q9XN04"/>
<feature type="compositionally biased region" description="Basic and acidic residues" evidence="1">
    <location>
        <begin position="1"/>
        <end position="44"/>
    </location>
</feature>
<evidence type="ECO:0000256" key="1">
    <source>
        <dbReference type="SAM" id="MobiDB-lite"/>
    </source>
</evidence>
<feature type="region of interest" description="Disordered" evidence="1">
    <location>
        <begin position="1"/>
        <end position="48"/>
    </location>
</feature>
<name>A0A0Q9XN04_DROMO</name>
<keyword evidence="3" id="KW-1185">Reference proteome</keyword>
<reference evidence="2 3" key="1">
    <citation type="journal article" date="2007" name="Nature">
        <title>Evolution of genes and genomes on the Drosophila phylogeny.</title>
        <authorList>
            <consortium name="Drosophila 12 Genomes Consortium"/>
            <person name="Clark A.G."/>
            <person name="Eisen M.B."/>
            <person name="Smith D.R."/>
            <person name="Bergman C.M."/>
            <person name="Oliver B."/>
            <person name="Markow T.A."/>
            <person name="Kaufman T.C."/>
            <person name="Kellis M."/>
            <person name="Gelbart W."/>
            <person name="Iyer V.N."/>
            <person name="Pollard D.A."/>
            <person name="Sackton T.B."/>
            <person name="Larracuente A.M."/>
            <person name="Singh N.D."/>
            <person name="Abad J.P."/>
            <person name="Abt D.N."/>
            <person name="Adryan B."/>
            <person name="Aguade M."/>
            <person name="Akashi H."/>
            <person name="Anderson W.W."/>
            <person name="Aquadro C.F."/>
            <person name="Ardell D.H."/>
            <person name="Arguello R."/>
            <person name="Artieri C.G."/>
            <person name="Barbash D.A."/>
            <person name="Barker D."/>
            <person name="Barsanti P."/>
            <person name="Batterham P."/>
            <person name="Batzoglou S."/>
            <person name="Begun D."/>
            <person name="Bhutkar A."/>
            <person name="Blanco E."/>
            <person name="Bosak S.A."/>
            <person name="Bradley R.K."/>
            <person name="Brand A.D."/>
            <person name="Brent M.R."/>
            <person name="Brooks A.N."/>
            <person name="Brown R.H."/>
            <person name="Butlin R.K."/>
            <person name="Caggese C."/>
            <person name="Calvi B.R."/>
            <person name="Bernardo de Carvalho A."/>
            <person name="Caspi A."/>
            <person name="Castrezana S."/>
            <person name="Celniker S.E."/>
            <person name="Chang J.L."/>
            <person name="Chapple C."/>
            <person name="Chatterji S."/>
            <person name="Chinwalla A."/>
            <person name="Civetta A."/>
            <person name="Clifton S.W."/>
            <person name="Comeron J.M."/>
            <person name="Costello J.C."/>
            <person name="Coyne J.A."/>
            <person name="Daub J."/>
            <person name="David R.G."/>
            <person name="Delcher A.L."/>
            <person name="Delehaunty K."/>
            <person name="Do C.B."/>
            <person name="Ebling H."/>
            <person name="Edwards K."/>
            <person name="Eickbush T."/>
            <person name="Evans J.D."/>
            <person name="Filipski A."/>
            <person name="Findeiss S."/>
            <person name="Freyhult E."/>
            <person name="Fulton L."/>
            <person name="Fulton R."/>
            <person name="Garcia A.C."/>
            <person name="Gardiner A."/>
            <person name="Garfield D.A."/>
            <person name="Garvin B.E."/>
            <person name="Gibson G."/>
            <person name="Gilbert D."/>
            <person name="Gnerre S."/>
            <person name="Godfrey J."/>
            <person name="Good R."/>
            <person name="Gotea V."/>
            <person name="Gravely B."/>
            <person name="Greenberg A.J."/>
            <person name="Griffiths-Jones S."/>
            <person name="Gross S."/>
            <person name="Guigo R."/>
            <person name="Gustafson E.A."/>
            <person name="Haerty W."/>
            <person name="Hahn M.W."/>
            <person name="Halligan D.L."/>
            <person name="Halpern A.L."/>
            <person name="Halter G.M."/>
            <person name="Han M.V."/>
            <person name="Heger A."/>
            <person name="Hillier L."/>
            <person name="Hinrichs A.S."/>
            <person name="Holmes I."/>
            <person name="Hoskins R.A."/>
            <person name="Hubisz M.J."/>
            <person name="Hultmark D."/>
            <person name="Huntley M.A."/>
            <person name="Jaffe D.B."/>
            <person name="Jagadeeshan S."/>
            <person name="Jeck W.R."/>
            <person name="Johnson J."/>
            <person name="Jones C.D."/>
            <person name="Jordan W.C."/>
            <person name="Karpen G.H."/>
            <person name="Kataoka E."/>
            <person name="Keightley P.D."/>
            <person name="Kheradpour P."/>
            <person name="Kirkness E.F."/>
            <person name="Koerich L.B."/>
            <person name="Kristiansen K."/>
            <person name="Kudrna D."/>
            <person name="Kulathinal R.J."/>
            <person name="Kumar S."/>
            <person name="Kwok R."/>
            <person name="Lander E."/>
            <person name="Langley C.H."/>
            <person name="Lapoint R."/>
            <person name="Lazzaro B.P."/>
            <person name="Lee S.J."/>
            <person name="Levesque L."/>
            <person name="Li R."/>
            <person name="Lin C.F."/>
            <person name="Lin M.F."/>
            <person name="Lindblad-Toh K."/>
            <person name="Llopart A."/>
            <person name="Long M."/>
            <person name="Low L."/>
            <person name="Lozovsky E."/>
            <person name="Lu J."/>
            <person name="Luo M."/>
            <person name="Machado C.A."/>
            <person name="Makalowski W."/>
            <person name="Marzo M."/>
            <person name="Matsuda M."/>
            <person name="Matzkin L."/>
            <person name="McAllister B."/>
            <person name="McBride C.S."/>
            <person name="McKernan B."/>
            <person name="McKernan K."/>
            <person name="Mendez-Lago M."/>
            <person name="Minx P."/>
            <person name="Mollenhauer M.U."/>
            <person name="Montooth K."/>
            <person name="Mount S.M."/>
            <person name="Mu X."/>
            <person name="Myers E."/>
            <person name="Negre B."/>
            <person name="Newfeld S."/>
            <person name="Nielsen R."/>
            <person name="Noor M.A."/>
            <person name="O'Grady P."/>
            <person name="Pachter L."/>
            <person name="Papaceit M."/>
            <person name="Parisi M.J."/>
            <person name="Parisi M."/>
            <person name="Parts L."/>
            <person name="Pedersen J.S."/>
            <person name="Pesole G."/>
            <person name="Phillippy A.M."/>
            <person name="Ponting C.P."/>
            <person name="Pop M."/>
            <person name="Porcelli D."/>
            <person name="Powell J.R."/>
            <person name="Prohaska S."/>
            <person name="Pruitt K."/>
            <person name="Puig M."/>
            <person name="Quesneville H."/>
            <person name="Ram K.R."/>
            <person name="Rand D."/>
            <person name="Rasmussen M.D."/>
            <person name="Reed L.K."/>
            <person name="Reenan R."/>
            <person name="Reily A."/>
            <person name="Remington K.A."/>
            <person name="Rieger T.T."/>
            <person name="Ritchie M.G."/>
            <person name="Robin C."/>
            <person name="Rogers Y.H."/>
            <person name="Rohde C."/>
            <person name="Rozas J."/>
            <person name="Rubenfield M.J."/>
            <person name="Ruiz A."/>
            <person name="Russo S."/>
            <person name="Salzberg S.L."/>
            <person name="Sanchez-Gracia A."/>
            <person name="Saranga D.J."/>
            <person name="Sato H."/>
            <person name="Schaeffer S.W."/>
            <person name="Schatz M.C."/>
            <person name="Schlenke T."/>
            <person name="Schwartz R."/>
            <person name="Segarra C."/>
            <person name="Singh R.S."/>
            <person name="Sirot L."/>
            <person name="Sirota M."/>
            <person name="Sisneros N.B."/>
            <person name="Smith C.D."/>
            <person name="Smith T.F."/>
            <person name="Spieth J."/>
            <person name="Stage D.E."/>
            <person name="Stark A."/>
            <person name="Stephan W."/>
            <person name="Strausberg R.L."/>
            <person name="Strempel S."/>
            <person name="Sturgill D."/>
            <person name="Sutton G."/>
            <person name="Sutton G.G."/>
            <person name="Tao W."/>
            <person name="Teichmann S."/>
            <person name="Tobari Y.N."/>
            <person name="Tomimura Y."/>
            <person name="Tsolas J.M."/>
            <person name="Valente V.L."/>
            <person name="Venter E."/>
            <person name="Venter J.C."/>
            <person name="Vicario S."/>
            <person name="Vieira F.G."/>
            <person name="Vilella A.J."/>
            <person name="Villasante A."/>
            <person name="Walenz B."/>
            <person name="Wang J."/>
            <person name="Wasserman M."/>
            <person name="Watts T."/>
            <person name="Wilson D."/>
            <person name="Wilson R.K."/>
            <person name="Wing R.A."/>
            <person name="Wolfner M.F."/>
            <person name="Wong A."/>
            <person name="Wong G.K."/>
            <person name="Wu C.I."/>
            <person name="Wu G."/>
            <person name="Yamamoto D."/>
            <person name="Yang H.P."/>
            <person name="Yang S.P."/>
            <person name="Yorke J.A."/>
            <person name="Yoshida K."/>
            <person name="Zdobnov E."/>
            <person name="Zhang P."/>
            <person name="Zhang Y."/>
            <person name="Zimin A.V."/>
            <person name="Baldwin J."/>
            <person name="Abdouelleil A."/>
            <person name="Abdulkadir J."/>
            <person name="Abebe A."/>
            <person name="Abera B."/>
            <person name="Abreu J."/>
            <person name="Acer S.C."/>
            <person name="Aftuck L."/>
            <person name="Alexander A."/>
            <person name="An P."/>
            <person name="Anderson E."/>
            <person name="Anderson S."/>
            <person name="Arachi H."/>
            <person name="Azer M."/>
            <person name="Bachantsang P."/>
            <person name="Barry A."/>
            <person name="Bayul T."/>
            <person name="Berlin A."/>
            <person name="Bessette D."/>
            <person name="Bloom T."/>
            <person name="Blye J."/>
            <person name="Boguslavskiy L."/>
            <person name="Bonnet C."/>
            <person name="Boukhgalter B."/>
            <person name="Bourzgui I."/>
            <person name="Brown A."/>
            <person name="Cahill P."/>
            <person name="Channer S."/>
            <person name="Cheshatsang Y."/>
            <person name="Chuda L."/>
            <person name="Citroen M."/>
            <person name="Collymore A."/>
            <person name="Cooke P."/>
            <person name="Costello M."/>
            <person name="D'Aco K."/>
            <person name="Daza R."/>
            <person name="De Haan G."/>
            <person name="DeGray S."/>
            <person name="DeMaso C."/>
            <person name="Dhargay N."/>
            <person name="Dooley K."/>
            <person name="Dooley E."/>
            <person name="Doricent M."/>
            <person name="Dorje P."/>
            <person name="Dorjee K."/>
            <person name="Dupes A."/>
            <person name="Elong R."/>
            <person name="Falk J."/>
            <person name="Farina A."/>
            <person name="Faro S."/>
            <person name="Ferguson D."/>
            <person name="Fisher S."/>
            <person name="Foley C.D."/>
            <person name="Franke A."/>
            <person name="Friedrich D."/>
            <person name="Gadbois L."/>
            <person name="Gearin G."/>
            <person name="Gearin C.R."/>
            <person name="Giannoukos G."/>
            <person name="Goode T."/>
            <person name="Graham J."/>
            <person name="Grandbois E."/>
            <person name="Grewal S."/>
            <person name="Gyaltsen K."/>
            <person name="Hafez N."/>
            <person name="Hagos B."/>
            <person name="Hall J."/>
            <person name="Henson C."/>
            <person name="Hollinger A."/>
            <person name="Honan T."/>
            <person name="Huard M.D."/>
            <person name="Hughes L."/>
            <person name="Hurhula B."/>
            <person name="Husby M.E."/>
            <person name="Kamat A."/>
            <person name="Kanga B."/>
            <person name="Kashin S."/>
            <person name="Khazanovich D."/>
            <person name="Kisner P."/>
            <person name="Lance K."/>
            <person name="Lara M."/>
            <person name="Lee W."/>
            <person name="Lennon N."/>
            <person name="Letendre F."/>
            <person name="LeVine R."/>
            <person name="Lipovsky A."/>
            <person name="Liu X."/>
            <person name="Liu J."/>
            <person name="Liu S."/>
            <person name="Lokyitsang T."/>
            <person name="Lokyitsang Y."/>
            <person name="Lubonja R."/>
            <person name="Lui A."/>
            <person name="MacDonald P."/>
            <person name="Magnisalis V."/>
            <person name="Maru K."/>
            <person name="Matthews C."/>
            <person name="McCusker W."/>
            <person name="McDonough S."/>
            <person name="Mehta T."/>
            <person name="Meldrim J."/>
            <person name="Meneus L."/>
            <person name="Mihai O."/>
            <person name="Mihalev A."/>
            <person name="Mihova T."/>
            <person name="Mittelman R."/>
            <person name="Mlenga V."/>
            <person name="Montmayeur A."/>
            <person name="Mulrain L."/>
            <person name="Navidi A."/>
            <person name="Naylor J."/>
            <person name="Negash T."/>
            <person name="Nguyen T."/>
            <person name="Nguyen N."/>
            <person name="Nicol R."/>
            <person name="Norbu C."/>
            <person name="Norbu N."/>
            <person name="Novod N."/>
            <person name="O'Neill B."/>
            <person name="Osman S."/>
            <person name="Markiewicz E."/>
            <person name="Oyono O.L."/>
            <person name="Patti C."/>
            <person name="Phunkhang P."/>
            <person name="Pierre F."/>
            <person name="Priest M."/>
            <person name="Raghuraman S."/>
            <person name="Rege F."/>
            <person name="Reyes R."/>
            <person name="Rise C."/>
            <person name="Rogov P."/>
            <person name="Ross K."/>
            <person name="Ryan E."/>
            <person name="Settipalli S."/>
            <person name="Shea T."/>
            <person name="Sherpa N."/>
            <person name="Shi L."/>
            <person name="Shih D."/>
            <person name="Sparrow T."/>
            <person name="Spaulding J."/>
            <person name="Stalker J."/>
            <person name="Stange-Thomann N."/>
            <person name="Stavropoulos S."/>
            <person name="Stone C."/>
            <person name="Strader C."/>
            <person name="Tesfaye S."/>
            <person name="Thomson T."/>
            <person name="Thoulutsang Y."/>
            <person name="Thoulutsang D."/>
            <person name="Topham K."/>
            <person name="Topping I."/>
            <person name="Tsamla T."/>
            <person name="Vassiliev H."/>
            <person name="Vo A."/>
            <person name="Wangchuk T."/>
            <person name="Wangdi T."/>
            <person name="Weiand M."/>
            <person name="Wilkinson J."/>
            <person name="Wilson A."/>
            <person name="Yadav S."/>
            <person name="Young G."/>
            <person name="Yu Q."/>
            <person name="Zembek L."/>
            <person name="Zhong D."/>
            <person name="Zimmer A."/>
            <person name="Zwirko Z."/>
            <person name="Jaffe D.B."/>
            <person name="Alvarez P."/>
            <person name="Brockman W."/>
            <person name="Butler J."/>
            <person name="Chin C."/>
            <person name="Gnerre S."/>
            <person name="Grabherr M."/>
            <person name="Kleber M."/>
            <person name="Mauceli E."/>
            <person name="MacCallum I."/>
        </authorList>
    </citation>
    <scope>NUCLEOTIDE SEQUENCE [LARGE SCALE GENOMIC DNA]</scope>
    <source>
        <strain evidence="3">Tucson 15081-1352.22</strain>
    </source>
</reference>